<dbReference type="GO" id="GO:0016491">
    <property type="term" value="F:oxidoreductase activity"/>
    <property type="evidence" value="ECO:0007669"/>
    <property type="project" value="InterPro"/>
</dbReference>
<gene>
    <name evidence="2" type="ORF">FQP90_02315</name>
</gene>
<accession>A0A558HAS6</accession>
<organism evidence="2 3">
    <name type="scientific">Paenarthrobacter nitroguajacolicus</name>
    <name type="common">Arthrobacter nitroguajacolicus</name>
    <dbReference type="NCBI Taxonomy" id="211146"/>
    <lineage>
        <taxon>Bacteria</taxon>
        <taxon>Bacillati</taxon>
        <taxon>Actinomycetota</taxon>
        <taxon>Actinomycetes</taxon>
        <taxon>Micrococcales</taxon>
        <taxon>Micrococcaceae</taxon>
        <taxon>Paenarthrobacter</taxon>
    </lineage>
</organism>
<dbReference type="AlphaFoldDB" id="A0A558HAS6"/>
<dbReference type="EMBL" id="VNFK01000002">
    <property type="protein sequence ID" value="TVU66232.1"/>
    <property type="molecule type" value="Genomic_DNA"/>
</dbReference>
<dbReference type="Proteomes" id="UP000316500">
    <property type="component" value="Unassembled WGS sequence"/>
</dbReference>
<dbReference type="InterPro" id="IPR000415">
    <property type="entry name" value="Nitroreductase-like"/>
</dbReference>
<protein>
    <recommendedName>
        <fullName evidence="4">SagB/ThcOx family dehydrogenase</fullName>
    </recommendedName>
</protein>
<feature type="region of interest" description="Disordered" evidence="1">
    <location>
        <begin position="17"/>
        <end position="45"/>
    </location>
</feature>
<sequence length="382" mass="40429">MNLPEYLAPESFARAWAPEVPGPMQSPGPRHSPAPGAKEERPGSSGIPIAALMRAVWWSGDFHLNPATGQPGKVRKRPVPSAGGCYPVQLHVLCGDGCDVPKGRYVISSSTGGLRRLAYDDEVHHGAGSRQGVGNHRGTSGQPPEVGAVVVLTVLPQRTAAKYHHRTGPLLIADAAYAALALVHHASALSVGASWKILRPGPWPAFPQETALACVALGTSLPATGVAGVSTHQLARRRSADVFAPRTTPRTSPALDVRSMVAAAERGIVPPKPASCRMRLIDDAGLDDPLLAQHCAGQHWIRNLDALLIFETETLPDPDAMWWASATAAHCLYTALGTDVAIDFRPVGGWTSARGGWAALHGLGMLHQHTHHTNERAVHAGQ</sequence>
<dbReference type="Gene3D" id="3.40.109.10">
    <property type="entry name" value="NADH Oxidase"/>
    <property type="match status" value="1"/>
</dbReference>
<evidence type="ECO:0000256" key="1">
    <source>
        <dbReference type="SAM" id="MobiDB-lite"/>
    </source>
</evidence>
<reference evidence="2 3" key="1">
    <citation type="submission" date="2019-07" db="EMBL/GenBank/DDBJ databases">
        <title>Diversity of Bacteria from Kongsfjorden, Arctic.</title>
        <authorList>
            <person name="Yu Y."/>
        </authorList>
    </citation>
    <scope>NUCLEOTIDE SEQUENCE [LARGE SCALE GENOMIC DNA]</scope>
    <source>
        <strain evidence="2 3">SM1928</strain>
    </source>
</reference>
<evidence type="ECO:0008006" key="4">
    <source>
        <dbReference type="Google" id="ProtNLM"/>
    </source>
</evidence>
<evidence type="ECO:0000313" key="2">
    <source>
        <dbReference type="EMBL" id="TVU66232.1"/>
    </source>
</evidence>
<feature type="compositionally biased region" description="Pro residues" evidence="1">
    <location>
        <begin position="20"/>
        <end position="32"/>
    </location>
</feature>
<dbReference type="OrthoDB" id="3422065at2"/>
<proteinExistence type="predicted"/>
<comment type="caution">
    <text evidence="2">The sequence shown here is derived from an EMBL/GenBank/DDBJ whole genome shotgun (WGS) entry which is preliminary data.</text>
</comment>
<name>A0A558HAS6_PAENT</name>
<evidence type="ECO:0000313" key="3">
    <source>
        <dbReference type="Proteomes" id="UP000316500"/>
    </source>
</evidence>
<dbReference type="RefSeq" id="WP_144648137.1">
    <property type="nucleotide sequence ID" value="NZ_VNFK01000002.1"/>
</dbReference>